<evidence type="ECO:0000256" key="7">
    <source>
        <dbReference type="ARBA" id="ARBA00022777"/>
    </source>
</evidence>
<gene>
    <name evidence="14" type="ORF">EHW67_03885</name>
</gene>
<keyword evidence="15" id="KW-1185">Reference proteome</keyword>
<dbReference type="EMBL" id="RQPJ01000002">
    <property type="protein sequence ID" value="RTE54318.1"/>
    <property type="molecule type" value="Genomic_DNA"/>
</dbReference>
<feature type="domain" description="PAS" evidence="13">
    <location>
        <begin position="13"/>
        <end position="61"/>
    </location>
</feature>
<dbReference type="InterPro" id="IPR036890">
    <property type="entry name" value="HATPase_C_sf"/>
</dbReference>
<dbReference type="PROSITE" id="PS50109">
    <property type="entry name" value="HIS_KIN"/>
    <property type="match status" value="1"/>
</dbReference>
<keyword evidence="8" id="KW-0067">ATP-binding</keyword>
<dbReference type="InterPro" id="IPR005467">
    <property type="entry name" value="His_kinase_dom"/>
</dbReference>
<comment type="catalytic activity">
    <reaction evidence="1">
        <text>ATP + protein L-histidine = ADP + protein N-phospho-L-histidine.</text>
        <dbReference type="EC" id="2.7.13.3"/>
    </reaction>
</comment>
<sequence>MPKINQYLTPSDILNQNLPCFLFSFPVDGLLTQVNQRMLDYLGYESSELIGKLRFEDLLTPGSKIFYKTHFLPMLMMQNKVDEMFLSVSSKGGKEYPVLMNMVLVNSDGRQTIQAVGLHMAKRNKYEKGIIEAKRTAEKALLDNELLLKMKLKLEKQQEVNEQQLRDLRRVNQEQEEFGKILSHDLQEPLRKIHLFAGLLEGRTENEGFDPKLRSYLHKLLDLSEYAQELMARLQRYHSLEDRINESTTGNLSAMIHSALIKLNNPGIAPDLSGLRAVEVYGDIPRLTWVLGELMFNSYKFRSQEEPLSINITADIIKDNFYQVVEDAYKFTHFIQIRIKDNSSGFPPNAEGRVFGLLQKFHPDSGKGIGLAYCKKIVEFHHGHISMKSIPNGGSQFTILLPLNKLDTLD</sequence>
<evidence type="ECO:0000256" key="4">
    <source>
        <dbReference type="ARBA" id="ARBA00022679"/>
    </source>
</evidence>
<dbReference type="SUPFAM" id="SSF55785">
    <property type="entry name" value="PYP-like sensor domain (PAS domain)"/>
    <property type="match status" value="1"/>
</dbReference>
<dbReference type="SMART" id="SM00387">
    <property type="entry name" value="HATPase_c"/>
    <property type="match status" value="1"/>
</dbReference>
<dbReference type="GO" id="GO:0000155">
    <property type="term" value="F:phosphorelay sensor kinase activity"/>
    <property type="evidence" value="ECO:0007669"/>
    <property type="project" value="InterPro"/>
</dbReference>
<keyword evidence="4" id="KW-0808">Transferase</keyword>
<dbReference type="Pfam" id="PF02518">
    <property type="entry name" value="HATPase_c"/>
    <property type="match status" value="1"/>
</dbReference>
<dbReference type="InterPro" id="IPR004358">
    <property type="entry name" value="Sig_transdc_His_kin-like_C"/>
</dbReference>
<dbReference type="Gene3D" id="3.30.450.20">
    <property type="entry name" value="PAS domain"/>
    <property type="match status" value="1"/>
</dbReference>
<proteinExistence type="predicted"/>
<feature type="domain" description="Histidine kinase" evidence="12">
    <location>
        <begin position="181"/>
        <end position="405"/>
    </location>
</feature>
<keyword evidence="11" id="KW-0472">Membrane</keyword>
<comment type="caution">
    <text evidence="14">The sequence shown here is derived from an EMBL/GenBank/DDBJ whole genome shotgun (WGS) entry which is preliminary data.</text>
</comment>
<dbReference type="GO" id="GO:0030295">
    <property type="term" value="F:protein kinase activator activity"/>
    <property type="evidence" value="ECO:0007669"/>
    <property type="project" value="TreeGrafter"/>
</dbReference>
<name>A0A430K5L3_9FLAO</name>
<reference evidence="14 15" key="1">
    <citation type="submission" date="2018-11" db="EMBL/GenBank/DDBJ databases">
        <title>Arenibacter aquaticus sp.nov., a marine bacterium isolated from surface seawater in the South China Sea.</title>
        <authorList>
            <person name="Guo J."/>
            <person name="Sun J."/>
        </authorList>
    </citation>
    <scope>NUCLEOTIDE SEQUENCE [LARGE SCALE GENOMIC DNA]</scope>
    <source>
        <strain evidence="14 15">GUO666</strain>
    </source>
</reference>
<dbReference type="InterPro" id="IPR035965">
    <property type="entry name" value="PAS-like_dom_sf"/>
</dbReference>
<evidence type="ECO:0000313" key="14">
    <source>
        <dbReference type="EMBL" id="RTE54318.1"/>
    </source>
</evidence>
<evidence type="ECO:0000256" key="8">
    <source>
        <dbReference type="ARBA" id="ARBA00022840"/>
    </source>
</evidence>
<evidence type="ECO:0000256" key="6">
    <source>
        <dbReference type="ARBA" id="ARBA00022741"/>
    </source>
</evidence>
<dbReference type="PROSITE" id="PS50112">
    <property type="entry name" value="PAS"/>
    <property type="match status" value="1"/>
</dbReference>
<evidence type="ECO:0000256" key="2">
    <source>
        <dbReference type="ARBA" id="ARBA00004141"/>
    </source>
</evidence>
<dbReference type="PRINTS" id="PR00344">
    <property type="entry name" value="BCTRLSENSOR"/>
</dbReference>
<dbReference type="GO" id="GO:0007234">
    <property type="term" value="P:osmosensory signaling via phosphorelay pathway"/>
    <property type="evidence" value="ECO:0007669"/>
    <property type="project" value="TreeGrafter"/>
</dbReference>
<dbReference type="GO" id="GO:0005524">
    <property type="term" value="F:ATP binding"/>
    <property type="evidence" value="ECO:0007669"/>
    <property type="project" value="UniProtKB-KW"/>
</dbReference>
<protein>
    <recommendedName>
        <fullName evidence="3">histidine kinase</fullName>
        <ecNumber evidence="3">2.7.13.3</ecNumber>
    </recommendedName>
</protein>
<keyword evidence="6" id="KW-0547">Nucleotide-binding</keyword>
<evidence type="ECO:0000256" key="10">
    <source>
        <dbReference type="ARBA" id="ARBA00023012"/>
    </source>
</evidence>
<keyword evidence="5" id="KW-0812">Transmembrane</keyword>
<dbReference type="PANTHER" id="PTHR42878:SF7">
    <property type="entry name" value="SENSOR HISTIDINE KINASE GLRK"/>
    <property type="match status" value="1"/>
</dbReference>
<dbReference type="InterPro" id="IPR050351">
    <property type="entry name" value="BphY/WalK/GraS-like"/>
</dbReference>
<accession>A0A430K5L3</accession>
<evidence type="ECO:0000256" key="3">
    <source>
        <dbReference type="ARBA" id="ARBA00012438"/>
    </source>
</evidence>
<evidence type="ECO:0000256" key="5">
    <source>
        <dbReference type="ARBA" id="ARBA00022692"/>
    </source>
</evidence>
<dbReference type="SUPFAM" id="SSF47384">
    <property type="entry name" value="Homodimeric domain of signal transducing histidine kinase"/>
    <property type="match status" value="1"/>
</dbReference>
<dbReference type="SUPFAM" id="SSF55874">
    <property type="entry name" value="ATPase domain of HSP90 chaperone/DNA topoisomerase II/histidine kinase"/>
    <property type="match status" value="1"/>
</dbReference>
<evidence type="ECO:0000256" key="1">
    <source>
        <dbReference type="ARBA" id="ARBA00000085"/>
    </source>
</evidence>
<dbReference type="GO" id="GO:0000156">
    <property type="term" value="F:phosphorelay response regulator activity"/>
    <property type="evidence" value="ECO:0007669"/>
    <property type="project" value="TreeGrafter"/>
</dbReference>
<keyword evidence="9" id="KW-1133">Transmembrane helix</keyword>
<dbReference type="PANTHER" id="PTHR42878">
    <property type="entry name" value="TWO-COMPONENT HISTIDINE KINASE"/>
    <property type="match status" value="1"/>
</dbReference>
<dbReference type="Proteomes" id="UP000267585">
    <property type="component" value="Unassembled WGS sequence"/>
</dbReference>
<dbReference type="NCBIfam" id="TIGR00229">
    <property type="entry name" value="sensory_box"/>
    <property type="match status" value="1"/>
</dbReference>
<comment type="subcellular location">
    <subcellularLocation>
        <location evidence="2">Membrane</location>
        <topology evidence="2">Multi-pass membrane protein</topology>
    </subcellularLocation>
</comment>
<dbReference type="InterPro" id="IPR003594">
    <property type="entry name" value="HATPase_dom"/>
</dbReference>
<evidence type="ECO:0000313" key="15">
    <source>
        <dbReference type="Proteomes" id="UP000267585"/>
    </source>
</evidence>
<evidence type="ECO:0000256" key="9">
    <source>
        <dbReference type="ARBA" id="ARBA00022989"/>
    </source>
</evidence>
<evidence type="ECO:0000256" key="11">
    <source>
        <dbReference type="ARBA" id="ARBA00023136"/>
    </source>
</evidence>
<keyword evidence="7" id="KW-0418">Kinase</keyword>
<dbReference type="GO" id="GO:0016020">
    <property type="term" value="C:membrane"/>
    <property type="evidence" value="ECO:0007669"/>
    <property type="project" value="UniProtKB-SubCell"/>
</dbReference>
<dbReference type="InterPro" id="IPR000014">
    <property type="entry name" value="PAS"/>
</dbReference>
<keyword evidence="10" id="KW-0902">Two-component regulatory system</keyword>
<dbReference type="Gene3D" id="3.30.565.10">
    <property type="entry name" value="Histidine kinase-like ATPase, C-terminal domain"/>
    <property type="match status" value="1"/>
</dbReference>
<evidence type="ECO:0000259" key="12">
    <source>
        <dbReference type="PROSITE" id="PS50109"/>
    </source>
</evidence>
<dbReference type="AlphaFoldDB" id="A0A430K5L3"/>
<dbReference type="Gene3D" id="1.10.287.130">
    <property type="match status" value="1"/>
</dbReference>
<dbReference type="EC" id="2.7.13.3" evidence="3"/>
<dbReference type="InterPro" id="IPR036097">
    <property type="entry name" value="HisK_dim/P_sf"/>
</dbReference>
<evidence type="ECO:0000259" key="13">
    <source>
        <dbReference type="PROSITE" id="PS50112"/>
    </source>
</evidence>
<organism evidence="14 15">
    <name type="scientific">Arenibacter aquaticus</name>
    <dbReference type="NCBI Taxonomy" id="2489054"/>
    <lineage>
        <taxon>Bacteria</taxon>
        <taxon>Pseudomonadati</taxon>
        <taxon>Bacteroidota</taxon>
        <taxon>Flavobacteriia</taxon>
        <taxon>Flavobacteriales</taxon>
        <taxon>Flavobacteriaceae</taxon>
        <taxon>Arenibacter</taxon>
    </lineage>
</organism>
<dbReference type="CDD" id="cd00130">
    <property type="entry name" value="PAS"/>
    <property type="match status" value="1"/>
</dbReference>